<keyword evidence="2" id="KW-1185">Reference proteome</keyword>
<protein>
    <submittedName>
        <fullName evidence="1">Uncharacterized protein</fullName>
    </submittedName>
</protein>
<sequence>MLPCPFQISVTSHPLKSGLVSTSFQGDHSEPQLGRGISFLESVISKQAGPPCEATQTPQPPRFAQLPWKGASGTALPIEGMSFNSPAFQFHNFLYPDFFGPCSLDKQDDSNLCKTF</sequence>
<name>A0ABN8Y436_RANTA</name>
<accession>A0ABN8Y436</accession>
<evidence type="ECO:0000313" key="1">
    <source>
        <dbReference type="EMBL" id="CAI9155223.1"/>
    </source>
</evidence>
<dbReference type="EMBL" id="OX459948">
    <property type="protein sequence ID" value="CAI9155223.1"/>
    <property type="molecule type" value="Genomic_DNA"/>
</dbReference>
<gene>
    <name evidence="1" type="ORF">MRATA1EN1_LOCUS4185</name>
</gene>
<dbReference type="Proteomes" id="UP001176941">
    <property type="component" value="Chromosome 12"/>
</dbReference>
<proteinExistence type="predicted"/>
<evidence type="ECO:0000313" key="2">
    <source>
        <dbReference type="Proteomes" id="UP001176941"/>
    </source>
</evidence>
<organism evidence="1 2">
    <name type="scientific">Rangifer tarandus platyrhynchus</name>
    <name type="common">Svalbard reindeer</name>
    <dbReference type="NCBI Taxonomy" id="3082113"/>
    <lineage>
        <taxon>Eukaryota</taxon>
        <taxon>Metazoa</taxon>
        <taxon>Chordata</taxon>
        <taxon>Craniata</taxon>
        <taxon>Vertebrata</taxon>
        <taxon>Euteleostomi</taxon>
        <taxon>Mammalia</taxon>
        <taxon>Eutheria</taxon>
        <taxon>Laurasiatheria</taxon>
        <taxon>Artiodactyla</taxon>
        <taxon>Ruminantia</taxon>
        <taxon>Pecora</taxon>
        <taxon>Cervidae</taxon>
        <taxon>Odocoileinae</taxon>
        <taxon>Rangifer</taxon>
    </lineage>
</organism>
<reference evidence="1" key="1">
    <citation type="submission" date="2023-04" db="EMBL/GenBank/DDBJ databases">
        <authorList>
            <consortium name="ELIXIR-Norway"/>
        </authorList>
    </citation>
    <scope>NUCLEOTIDE SEQUENCE [LARGE SCALE GENOMIC DNA]</scope>
</reference>